<dbReference type="InterPro" id="IPR014710">
    <property type="entry name" value="RmlC-like_jellyroll"/>
</dbReference>
<dbReference type="PANTHER" id="PTHR13903">
    <property type="entry name" value="PIRIN-RELATED"/>
    <property type="match status" value="1"/>
</dbReference>
<feature type="binding site" evidence="2">
    <location>
        <position position="79"/>
    </location>
    <ligand>
        <name>Fe cation</name>
        <dbReference type="ChEBI" id="CHEBI:24875"/>
    </ligand>
</feature>
<dbReference type="Gene3D" id="2.60.120.10">
    <property type="entry name" value="Jelly Rolls"/>
    <property type="match status" value="2"/>
</dbReference>
<dbReference type="CDD" id="cd02909">
    <property type="entry name" value="cupin_pirin_N"/>
    <property type="match status" value="1"/>
</dbReference>
<feature type="binding site" evidence="2">
    <location>
        <position position="125"/>
    </location>
    <ligand>
        <name>Fe cation</name>
        <dbReference type="ChEBI" id="CHEBI:24875"/>
    </ligand>
</feature>
<dbReference type="PANTHER" id="PTHR13903:SF8">
    <property type="entry name" value="PIRIN"/>
    <property type="match status" value="1"/>
</dbReference>
<comment type="similarity">
    <text evidence="1 3">Belongs to the pirin family.</text>
</comment>
<dbReference type="CDD" id="cd02247">
    <property type="entry name" value="cupin_pirin_C"/>
    <property type="match status" value="1"/>
</dbReference>
<dbReference type="InterPro" id="IPR012093">
    <property type="entry name" value="Pirin"/>
</dbReference>
<gene>
    <name evidence="6" type="ORF">BJ970_005689</name>
</gene>
<organism evidence="6 7">
    <name type="scientific">Saccharopolyspora phatthalungensis</name>
    <dbReference type="NCBI Taxonomy" id="664693"/>
    <lineage>
        <taxon>Bacteria</taxon>
        <taxon>Bacillati</taxon>
        <taxon>Actinomycetota</taxon>
        <taxon>Actinomycetes</taxon>
        <taxon>Pseudonocardiales</taxon>
        <taxon>Pseudonocardiaceae</taxon>
        <taxon>Saccharopolyspora</taxon>
    </lineage>
</organism>
<reference evidence="6 7" key="1">
    <citation type="submission" date="2020-08" db="EMBL/GenBank/DDBJ databases">
        <title>Sequencing the genomes of 1000 actinobacteria strains.</title>
        <authorList>
            <person name="Klenk H.-P."/>
        </authorList>
    </citation>
    <scope>NUCLEOTIDE SEQUENCE [LARGE SCALE GENOMIC DNA]</scope>
    <source>
        <strain evidence="6 7">DSM 45584</strain>
    </source>
</reference>
<dbReference type="GO" id="GO:0046872">
    <property type="term" value="F:metal ion binding"/>
    <property type="evidence" value="ECO:0007669"/>
    <property type="project" value="UniProtKB-KW"/>
</dbReference>
<comment type="caution">
    <text evidence="6">The sequence shown here is derived from an EMBL/GenBank/DDBJ whole genome shotgun (WGS) entry which is preliminary data.</text>
</comment>
<dbReference type="InterPro" id="IPR003829">
    <property type="entry name" value="Pirin_N_dom"/>
</dbReference>
<evidence type="ECO:0000256" key="1">
    <source>
        <dbReference type="ARBA" id="ARBA00008416"/>
    </source>
</evidence>
<keyword evidence="2" id="KW-0408">Iron</keyword>
<dbReference type="AlphaFoldDB" id="A0A840QE32"/>
<accession>A0A840QE32</accession>
<feature type="domain" description="Pirin N-terminal" evidence="4">
    <location>
        <begin position="46"/>
        <end position="142"/>
    </location>
</feature>
<proteinExistence type="inferred from homology"/>
<comment type="cofactor">
    <cofactor evidence="2">
        <name>Fe cation</name>
        <dbReference type="ChEBI" id="CHEBI:24875"/>
    </cofactor>
    <text evidence="2">Binds 1 Fe cation per subunit.</text>
</comment>
<feature type="binding site" evidence="2">
    <location>
        <position position="123"/>
    </location>
    <ligand>
        <name>Fe cation</name>
        <dbReference type="ChEBI" id="CHEBI:24875"/>
    </ligand>
</feature>
<dbReference type="EMBL" id="JACHIW010000002">
    <property type="protein sequence ID" value="MBB5158090.1"/>
    <property type="molecule type" value="Genomic_DNA"/>
</dbReference>
<evidence type="ECO:0008006" key="8">
    <source>
        <dbReference type="Google" id="ProtNLM"/>
    </source>
</evidence>
<dbReference type="Pfam" id="PF05726">
    <property type="entry name" value="Pirin_C"/>
    <property type="match status" value="1"/>
</dbReference>
<dbReference type="PIRSF" id="PIRSF006232">
    <property type="entry name" value="Pirin"/>
    <property type="match status" value="1"/>
</dbReference>
<evidence type="ECO:0000256" key="2">
    <source>
        <dbReference type="PIRSR" id="PIRSR006232-1"/>
    </source>
</evidence>
<evidence type="ECO:0000313" key="6">
    <source>
        <dbReference type="EMBL" id="MBB5158090.1"/>
    </source>
</evidence>
<dbReference type="Pfam" id="PF02678">
    <property type="entry name" value="Pirin"/>
    <property type="match status" value="1"/>
</dbReference>
<dbReference type="RefSeq" id="WP_312864495.1">
    <property type="nucleotide sequence ID" value="NZ_JACHIW010000002.1"/>
</dbReference>
<feature type="domain" description="Pirin C-terminal" evidence="5">
    <location>
        <begin position="195"/>
        <end position="292"/>
    </location>
</feature>
<name>A0A840QE32_9PSEU</name>
<dbReference type="InterPro" id="IPR008778">
    <property type="entry name" value="Pirin_C_dom"/>
</dbReference>
<protein>
    <recommendedName>
        <fullName evidence="8">Pirin</fullName>
    </recommendedName>
</protein>
<evidence type="ECO:0000256" key="3">
    <source>
        <dbReference type="RuleBase" id="RU003457"/>
    </source>
</evidence>
<dbReference type="InterPro" id="IPR011051">
    <property type="entry name" value="RmlC_Cupin_sf"/>
</dbReference>
<keyword evidence="2" id="KW-0479">Metal-binding</keyword>
<feature type="binding site" evidence="2">
    <location>
        <position position="81"/>
    </location>
    <ligand>
        <name>Fe cation</name>
        <dbReference type="ChEBI" id="CHEBI:24875"/>
    </ligand>
</feature>
<evidence type="ECO:0000259" key="5">
    <source>
        <dbReference type="Pfam" id="PF05726"/>
    </source>
</evidence>
<evidence type="ECO:0000313" key="7">
    <source>
        <dbReference type="Proteomes" id="UP000584374"/>
    </source>
</evidence>
<keyword evidence="7" id="KW-1185">Reference proteome</keyword>
<dbReference type="Proteomes" id="UP000584374">
    <property type="component" value="Unassembled WGS sequence"/>
</dbReference>
<dbReference type="SUPFAM" id="SSF51182">
    <property type="entry name" value="RmlC-like cupins"/>
    <property type="match status" value="1"/>
</dbReference>
<evidence type="ECO:0000259" key="4">
    <source>
        <dbReference type="Pfam" id="PF02678"/>
    </source>
</evidence>
<sequence length="332" mass="35732">MSNVERDPAELRCGGVVTAAEPEYELLRPRTVPLGGPRAMLVGRTLPNRDRRMVGAWCFADFYGPADITGAPGMQVPPHPHTGLQTVSWLLGGEVLHRDSLGNEQLVRPGELNLMTAGFGISHSEESPVGHGPVLHGVQLWVALPGDRRDVAPHFEHHGELPVLSTADGAVTVLMGELAGAKSAARTYTPLVGAELSIAAGRTLRLPVQAEFEHAVLAVSDGLAVGDRPLAGGDMLYLGRGRREVSVRADRPARAVLLGGIPFEEQLVMWWNFVGRSHDEIAQARAEWEHGRSTGESDGRFGVVHGYDGPALPAPELPNVELRARGRTRWST</sequence>